<evidence type="ECO:0000259" key="3">
    <source>
        <dbReference type="PROSITE" id="PS50977"/>
    </source>
</evidence>
<protein>
    <submittedName>
        <fullName evidence="4">TetR family transcriptional regulator</fullName>
    </submittedName>
</protein>
<dbReference type="STRING" id="554083.BKD30_05930"/>
<keyword evidence="1 2" id="KW-0238">DNA-binding</keyword>
<feature type="domain" description="HTH tetR-type" evidence="3">
    <location>
        <begin position="2"/>
        <end position="62"/>
    </location>
</feature>
<dbReference type="AlphaFoldDB" id="A0A1R1LD64"/>
<dbReference type="PROSITE" id="PS50977">
    <property type="entry name" value="HTH_TETR_2"/>
    <property type="match status" value="1"/>
</dbReference>
<name>A0A1R1LD64_9MICC</name>
<evidence type="ECO:0000313" key="5">
    <source>
        <dbReference type="Proteomes" id="UP000187085"/>
    </source>
</evidence>
<keyword evidence="5" id="KW-1185">Reference proteome</keyword>
<gene>
    <name evidence="4" type="ORF">BKD30_05930</name>
</gene>
<comment type="caution">
    <text evidence="4">The sequence shown here is derived from an EMBL/GenBank/DDBJ whole genome shotgun (WGS) entry which is preliminary data.</text>
</comment>
<dbReference type="SUPFAM" id="SSF46689">
    <property type="entry name" value="Homeodomain-like"/>
    <property type="match status" value="1"/>
</dbReference>
<dbReference type="InterPro" id="IPR041583">
    <property type="entry name" value="TetR_C_31"/>
</dbReference>
<dbReference type="GO" id="GO:0003677">
    <property type="term" value="F:DNA binding"/>
    <property type="evidence" value="ECO:0007669"/>
    <property type="project" value="UniProtKB-UniRule"/>
</dbReference>
<dbReference type="Pfam" id="PF17940">
    <property type="entry name" value="TetR_C_31"/>
    <property type="match status" value="1"/>
</dbReference>
<dbReference type="Proteomes" id="UP000187085">
    <property type="component" value="Unassembled WGS sequence"/>
</dbReference>
<evidence type="ECO:0000256" key="1">
    <source>
        <dbReference type="ARBA" id="ARBA00023125"/>
    </source>
</evidence>
<dbReference type="RefSeq" id="WP_076703152.1">
    <property type="nucleotide sequence ID" value="NZ_MRDE01000026.1"/>
</dbReference>
<dbReference type="EMBL" id="MRDE01000026">
    <property type="protein sequence ID" value="OMH25436.1"/>
    <property type="molecule type" value="Genomic_DNA"/>
</dbReference>
<dbReference type="InterPro" id="IPR001647">
    <property type="entry name" value="HTH_TetR"/>
</dbReference>
<dbReference type="OrthoDB" id="7506349at2"/>
<dbReference type="Gene3D" id="1.10.357.10">
    <property type="entry name" value="Tetracycline Repressor, domain 2"/>
    <property type="match status" value="1"/>
</dbReference>
<accession>A0A1R1LD64</accession>
<proteinExistence type="predicted"/>
<evidence type="ECO:0000313" key="4">
    <source>
        <dbReference type="EMBL" id="OMH25436.1"/>
    </source>
</evidence>
<dbReference type="InterPro" id="IPR009057">
    <property type="entry name" value="Homeodomain-like_sf"/>
</dbReference>
<feature type="DNA-binding region" description="H-T-H motif" evidence="2">
    <location>
        <begin position="25"/>
        <end position="44"/>
    </location>
</feature>
<sequence>MSTTRERALDAALALVGEQGIRSLTHARVDERAGLPKGSTSNWFRTRDALLAGVVAWLAERERADFAAADAPLIETADQLVDALSGMIAAQTGPLAARTRARFALFVEGAGDADLLAPLLHQRAVFVEWTTGLLDAIGARPAPGAVRTLMAAADGLVLHRVTIDPDAEIRPVIERAVRACLD</sequence>
<evidence type="ECO:0000256" key="2">
    <source>
        <dbReference type="PROSITE-ProRule" id="PRU00335"/>
    </source>
</evidence>
<reference evidence="4 5" key="1">
    <citation type="submission" date="2016-12" db="EMBL/GenBank/DDBJ databases">
        <title>Draft genome of Tersicoccus phoenicis 1P05MA.</title>
        <authorList>
            <person name="Nakajima Y."/>
            <person name="Yoshizawa S."/>
            <person name="Nakamura K."/>
            <person name="Ogura Y."/>
            <person name="Hayashi T."/>
            <person name="Kogure K."/>
        </authorList>
    </citation>
    <scope>NUCLEOTIDE SEQUENCE [LARGE SCALE GENOMIC DNA]</scope>
    <source>
        <strain evidence="4 5">1p05MA</strain>
    </source>
</reference>
<organism evidence="4 5">
    <name type="scientific">Tersicoccus phoenicis</name>
    <dbReference type="NCBI Taxonomy" id="554083"/>
    <lineage>
        <taxon>Bacteria</taxon>
        <taxon>Bacillati</taxon>
        <taxon>Actinomycetota</taxon>
        <taxon>Actinomycetes</taxon>
        <taxon>Micrococcales</taxon>
        <taxon>Micrococcaceae</taxon>
        <taxon>Tersicoccus</taxon>
    </lineage>
</organism>